<dbReference type="Pfam" id="PF00296">
    <property type="entry name" value="Bac_luciferase"/>
    <property type="match status" value="1"/>
</dbReference>
<comment type="caution">
    <text evidence="6">The sequence shown here is derived from an EMBL/GenBank/DDBJ whole genome shotgun (WGS) entry which is preliminary data.</text>
</comment>
<evidence type="ECO:0000259" key="5">
    <source>
        <dbReference type="Pfam" id="PF00296"/>
    </source>
</evidence>
<dbReference type="NCBIfam" id="TIGR03619">
    <property type="entry name" value="F420_Rv2161c"/>
    <property type="match status" value="1"/>
</dbReference>
<sequence length="305" mass="33180">MTFPVSISLPFDHIQYPDEFISMEAVTQICQTAEAAGFSAGCVTDHPVPGTRWLDNGGHYAQDPFVMLSLIAAVTTKLKLQTNILVLPYRNPFITARAVASLDVFSNGRVILGMGAGYLKAEYKALGVDFDARNDIMDEYIKAMKLAWTGEDFEFEGTGYSAPGNRMRPVPVQSPHPPLLVGGNSRRAIRRAVELGDAWHPFFASASVTATARTVSLAEEEDIDAALAYLHAHCEKIGRATPPEIILSSVFTIKPGYDPQEAIDIISGYRDKGTHGAGASVFVDSRPQWCDLAADFGERVLAKLD</sequence>
<organism evidence="6 7">
    <name type="scientific">Novosphingobium aquae</name>
    <dbReference type="NCBI Taxonomy" id="3133435"/>
    <lineage>
        <taxon>Bacteria</taxon>
        <taxon>Pseudomonadati</taxon>
        <taxon>Pseudomonadota</taxon>
        <taxon>Alphaproteobacteria</taxon>
        <taxon>Sphingomonadales</taxon>
        <taxon>Sphingomonadaceae</taxon>
        <taxon>Novosphingobium</taxon>
    </lineage>
</organism>
<dbReference type="GO" id="GO:0016491">
    <property type="term" value="F:oxidoreductase activity"/>
    <property type="evidence" value="ECO:0007669"/>
    <property type="project" value="UniProtKB-KW"/>
</dbReference>
<evidence type="ECO:0000256" key="2">
    <source>
        <dbReference type="ARBA" id="ARBA00022643"/>
    </source>
</evidence>
<dbReference type="InterPro" id="IPR036661">
    <property type="entry name" value="Luciferase-like_sf"/>
</dbReference>
<evidence type="ECO:0000256" key="3">
    <source>
        <dbReference type="ARBA" id="ARBA00023002"/>
    </source>
</evidence>
<dbReference type="InterPro" id="IPR050172">
    <property type="entry name" value="SsuD_RutA_monooxygenase"/>
</dbReference>
<proteinExistence type="predicted"/>
<keyword evidence="1" id="KW-0285">Flavoprotein</keyword>
<dbReference type="RefSeq" id="WP_339966358.1">
    <property type="nucleotide sequence ID" value="NZ_JBBHJY010000003.1"/>
</dbReference>
<dbReference type="PANTHER" id="PTHR42847:SF4">
    <property type="entry name" value="ALKANESULFONATE MONOOXYGENASE-RELATED"/>
    <property type="match status" value="1"/>
</dbReference>
<reference evidence="6 7" key="1">
    <citation type="submission" date="2024-03" db="EMBL/GenBank/DDBJ databases">
        <authorList>
            <person name="Jo J.-H."/>
        </authorList>
    </citation>
    <scope>NUCLEOTIDE SEQUENCE [LARGE SCALE GENOMIC DNA]</scope>
    <source>
        <strain evidence="6 7">AS3R-12</strain>
    </source>
</reference>
<evidence type="ECO:0000256" key="1">
    <source>
        <dbReference type="ARBA" id="ARBA00022630"/>
    </source>
</evidence>
<dbReference type="PANTHER" id="PTHR42847">
    <property type="entry name" value="ALKANESULFONATE MONOOXYGENASE"/>
    <property type="match status" value="1"/>
</dbReference>
<keyword evidence="3 6" id="KW-0560">Oxidoreductase</keyword>
<dbReference type="InterPro" id="IPR011251">
    <property type="entry name" value="Luciferase-like_dom"/>
</dbReference>
<accession>A0ABU8S924</accession>
<gene>
    <name evidence="6" type="ORF">WG900_08695</name>
</gene>
<keyword evidence="2" id="KW-0288">FMN</keyword>
<evidence type="ECO:0000256" key="4">
    <source>
        <dbReference type="ARBA" id="ARBA00023033"/>
    </source>
</evidence>
<dbReference type="Proteomes" id="UP001379235">
    <property type="component" value="Unassembled WGS sequence"/>
</dbReference>
<dbReference type="Gene3D" id="3.20.20.30">
    <property type="entry name" value="Luciferase-like domain"/>
    <property type="match status" value="1"/>
</dbReference>
<dbReference type="SUPFAM" id="SSF51679">
    <property type="entry name" value="Bacterial luciferase-like"/>
    <property type="match status" value="1"/>
</dbReference>
<dbReference type="EMBL" id="JBBHJY010000003">
    <property type="protein sequence ID" value="MEJ6009998.1"/>
    <property type="molecule type" value="Genomic_DNA"/>
</dbReference>
<dbReference type="EC" id="1.-.-.-" evidence="6"/>
<dbReference type="InterPro" id="IPR019921">
    <property type="entry name" value="Lucif-like_OxRdtase_Rv2161c"/>
</dbReference>
<feature type="domain" description="Luciferase-like" evidence="5">
    <location>
        <begin position="19"/>
        <end position="212"/>
    </location>
</feature>
<protein>
    <submittedName>
        <fullName evidence="6">TIGR03619 family F420-dependent LLM class oxidoreductase</fullName>
        <ecNumber evidence="6">1.-.-.-</ecNumber>
    </submittedName>
</protein>
<evidence type="ECO:0000313" key="7">
    <source>
        <dbReference type="Proteomes" id="UP001379235"/>
    </source>
</evidence>
<evidence type="ECO:0000313" key="6">
    <source>
        <dbReference type="EMBL" id="MEJ6009998.1"/>
    </source>
</evidence>
<name>A0ABU8S924_9SPHN</name>
<keyword evidence="4" id="KW-0503">Monooxygenase</keyword>
<keyword evidence="7" id="KW-1185">Reference proteome</keyword>